<dbReference type="RefSeq" id="WP_165784905.1">
    <property type="nucleotide sequence ID" value="NZ_NMWT01000020.1"/>
</dbReference>
<comment type="caution">
    <text evidence="2">The sequence shown here is derived from an EMBL/GenBank/DDBJ whole genome shotgun (WGS) entry which is preliminary data.</text>
</comment>
<sequence length="54" mass="5798">MKQYEQPLMTVITLNGTDIVRTSESNMNGGGNANNNNGEGNFNFGDLSGNALNY</sequence>
<organism evidence="2 3">
    <name type="scientific">Bifidobacterium parmae</name>
    <dbReference type="NCBI Taxonomy" id="361854"/>
    <lineage>
        <taxon>Bacteria</taxon>
        <taxon>Bacillati</taxon>
        <taxon>Actinomycetota</taxon>
        <taxon>Actinomycetes</taxon>
        <taxon>Bifidobacteriales</taxon>
        <taxon>Bifidobacteriaceae</taxon>
        <taxon>Bifidobacterium</taxon>
    </lineage>
</organism>
<dbReference type="Proteomes" id="UP000235034">
    <property type="component" value="Unassembled WGS sequence"/>
</dbReference>
<protein>
    <submittedName>
        <fullName evidence="2">Uncharacterized protein</fullName>
    </submittedName>
</protein>
<gene>
    <name evidence="2" type="ORF">Uis4E_1408</name>
</gene>
<proteinExistence type="predicted"/>
<evidence type="ECO:0000256" key="1">
    <source>
        <dbReference type="SAM" id="MobiDB-lite"/>
    </source>
</evidence>
<evidence type="ECO:0000313" key="2">
    <source>
        <dbReference type="EMBL" id="PLS27722.1"/>
    </source>
</evidence>
<name>A0A2N5J0J7_9BIFI</name>
<keyword evidence="3" id="KW-1185">Reference proteome</keyword>
<feature type="compositionally biased region" description="Low complexity" evidence="1">
    <location>
        <begin position="33"/>
        <end position="45"/>
    </location>
</feature>
<evidence type="ECO:0000313" key="3">
    <source>
        <dbReference type="Proteomes" id="UP000235034"/>
    </source>
</evidence>
<reference evidence="2 3" key="1">
    <citation type="submission" date="2017-07" db="EMBL/GenBank/DDBJ databases">
        <title>Bifidobacterium novel species.</title>
        <authorList>
            <person name="Lugli G.A."/>
            <person name="Milani C."/>
            <person name="Duranti S."/>
            <person name="Mangifesta M."/>
        </authorList>
    </citation>
    <scope>NUCLEOTIDE SEQUENCE [LARGE SCALE GENOMIC DNA]</scope>
    <source>
        <strain evidence="2 3">77</strain>
    </source>
</reference>
<dbReference type="AlphaFoldDB" id="A0A2N5J0J7"/>
<dbReference type="EMBL" id="NMWT01000020">
    <property type="protein sequence ID" value="PLS27722.1"/>
    <property type="molecule type" value="Genomic_DNA"/>
</dbReference>
<feature type="region of interest" description="Disordered" evidence="1">
    <location>
        <begin position="23"/>
        <end position="54"/>
    </location>
</feature>
<accession>A0A2N5J0J7</accession>